<keyword evidence="3" id="KW-1185">Reference proteome</keyword>
<gene>
    <name evidence="2" type="ORF">K458DRAFT_416013</name>
</gene>
<dbReference type="InterPro" id="IPR015943">
    <property type="entry name" value="WD40/YVTN_repeat-like_dom_sf"/>
</dbReference>
<dbReference type="Pfam" id="PF02012">
    <property type="entry name" value="BNR"/>
    <property type="match status" value="1"/>
</dbReference>
<name>A0A6G1J808_9PLEO</name>
<dbReference type="Proteomes" id="UP000799291">
    <property type="component" value="Unassembled WGS sequence"/>
</dbReference>
<sequence length="373" mass="40015">MEPLLWWLLATLLYLTPSTTAHPSVSSNPQSPLPSLSWSLVLTNSTQQLRGLAPLSDKVAWVSGPNATVLRTIDAGRTWADVSPALAAWENRADYQFRDVHAWSAKAAVVLSIGEGNASRIYRTQDGGKTWERTFVNDEPTAFFDCLAFEEGGYGRHGLALSDPVNGRFRLIESWDWGKSWKLVDPEGMPPALEGEFAFAASGSCIEAKAGRWYIGSGGVDPGRIFRSHDSGKNWQVANSSIAGGAAAGVFSVRFRDAKTGVAIGGDYEKPTGNTKNAAWSRDGGASWHVAERLPGGYRSGVSWVAGRRDVAVAVGTSGSDITVDGGKRWYGIDNGSFDAVECVGWYGYSMGARGCWASGAKGKVAWLDLGRL</sequence>
<dbReference type="PANTHER" id="PTHR47199:SF2">
    <property type="entry name" value="PHOTOSYSTEM II STABILITY_ASSEMBLY FACTOR HCF136, CHLOROPLASTIC"/>
    <property type="match status" value="1"/>
</dbReference>
<reference evidence="2" key="1">
    <citation type="journal article" date="2020" name="Stud. Mycol.">
        <title>101 Dothideomycetes genomes: a test case for predicting lifestyles and emergence of pathogens.</title>
        <authorList>
            <person name="Haridas S."/>
            <person name="Albert R."/>
            <person name="Binder M."/>
            <person name="Bloem J."/>
            <person name="Labutti K."/>
            <person name="Salamov A."/>
            <person name="Andreopoulos B."/>
            <person name="Baker S."/>
            <person name="Barry K."/>
            <person name="Bills G."/>
            <person name="Bluhm B."/>
            <person name="Cannon C."/>
            <person name="Castanera R."/>
            <person name="Culley D."/>
            <person name="Daum C."/>
            <person name="Ezra D."/>
            <person name="Gonzalez J."/>
            <person name="Henrissat B."/>
            <person name="Kuo A."/>
            <person name="Liang C."/>
            <person name="Lipzen A."/>
            <person name="Lutzoni F."/>
            <person name="Magnuson J."/>
            <person name="Mondo S."/>
            <person name="Nolan M."/>
            <person name="Ohm R."/>
            <person name="Pangilinan J."/>
            <person name="Park H.-J."/>
            <person name="Ramirez L."/>
            <person name="Alfaro M."/>
            <person name="Sun H."/>
            <person name="Tritt A."/>
            <person name="Yoshinaga Y."/>
            <person name="Zwiers L.-H."/>
            <person name="Turgeon B."/>
            <person name="Goodwin S."/>
            <person name="Spatafora J."/>
            <person name="Crous P."/>
            <person name="Grigoriev I."/>
        </authorList>
    </citation>
    <scope>NUCLEOTIDE SEQUENCE</scope>
    <source>
        <strain evidence="2">CBS 122367</strain>
    </source>
</reference>
<dbReference type="SUPFAM" id="SSF110296">
    <property type="entry name" value="Oligoxyloglucan reducing end-specific cellobiohydrolase"/>
    <property type="match status" value="1"/>
</dbReference>
<dbReference type="Gene3D" id="2.120.10.10">
    <property type="match status" value="1"/>
</dbReference>
<dbReference type="CDD" id="cd15482">
    <property type="entry name" value="Sialidase_non-viral"/>
    <property type="match status" value="1"/>
</dbReference>
<protein>
    <submittedName>
        <fullName evidence="2">Oxidoreductase</fullName>
    </submittedName>
</protein>
<evidence type="ECO:0000313" key="2">
    <source>
        <dbReference type="EMBL" id="KAF2686667.1"/>
    </source>
</evidence>
<dbReference type="PANTHER" id="PTHR47199">
    <property type="entry name" value="PHOTOSYSTEM II STABILITY/ASSEMBLY FACTOR HCF136, CHLOROPLASTIC"/>
    <property type="match status" value="1"/>
</dbReference>
<proteinExistence type="predicted"/>
<feature type="chain" id="PRO_5026331266" evidence="1">
    <location>
        <begin position="22"/>
        <end position="373"/>
    </location>
</feature>
<organism evidence="2 3">
    <name type="scientific">Lentithecium fluviatile CBS 122367</name>
    <dbReference type="NCBI Taxonomy" id="1168545"/>
    <lineage>
        <taxon>Eukaryota</taxon>
        <taxon>Fungi</taxon>
        <taxon>Dikarya</taxon>
        <taxon>Ascomycota</taxon>
        <taxon>Pezizomycotina</taxon>
        <taxon>Dothideomycetes</taxon>
        <taxon>Pleosporomycetidae</taxon>
        <taxon>Pleosporales</taxon>
        <taxon>Massarineae</taxon>
        <taxon>Lentitheciaceae</taxon>
        <taxon>Lentithecium</taxon>
    </lineage>
</organism>
<dbReference type="Gene3D" id="2.130.10.10">
    <property type="entry name" value="YVTN repeat-like/Quinoprotein amine dehydrogenase"/>
    <property type="match status" value="1"/>
</dbReference>
<accession>A0A6G1J808</accession>
<feature type="signal peptide" evidence="1">
    <location>
        <begin position="1"/>
        <end position="21"/>
    </location>
</feature>
<evidence type="ECO:0000313" key="3">
    <source>
        <dbReference type="Proteomes" id="UP000799291"/>
    </source>
</evidence>
<dbReference type="OrthoDB" id="3679835at2759"/>
<keyword evidence="1" id="KW-0732">Signal</keyword>
<dbReference type="InterPro" id="IPR002860">
    <property type="entry name" value="BNR_rpt"/>
</dbReference>
<evidence type="ECO:0000256" key="1">
    <source>
        <dbReference type="SAM" id="SignalP"/>
    </source>
</evidence>
<dbReference type="EMBL" id="MU005576">
    <property type="protein sequence ID" value="KAF2686667.1"/>
    <property type="molecule type" value="Genomic_DNA"/>
</dbReference>
<dbReference type="AlphaFoldDB" id="A0A6G1J808"/>